<proteinExistence type="predicted"/>
<dbReference type="InterPro" id="IPR011257">
    <property type="entry name" value="DNA_glycosylase"/>
</dbReference>
<accession>A0ABX8ELS9</accession>
<dbReference type="RefSeq" id="WP_214056846.1">
    <property type="nucleotide sequence ID" value="NZ_BAAAHS010000011.1"/>
</dbReference>
<evidence type="ECO:0000313" key="2">
    <source>
        <dbReference type="Proteomes" id="UP000679307"/>
    </source>
</evidence>
<keyword evidence="2" id="KW-1185">Reference proteome</keyword>
<dbReference type="Proteomes" id="UP000679307">
    <property type="component" value="Chromosome"/>
</dbReference>
<dbReference type="EMBL" id="CP075371">
    <property type="protein sequence ID" value="QVT81474.1"/>
    <property type="molecule type" value="Genomic_DNA"/>
</dbReference>
<protein>
    <submittedName>
        <fullName evidence="1">Uncharacterized protein</fullName>
    </submittedName>
</protein>
<dbReference type="SUPFAM" id="SSF48150">
    <property type="entry name" value="DNA-glycosylase"/>
    <property type="match status" value="1"/>
</dbReference>
<gene>
    <name evidence="1" type="ORF">ENKNEFLB_03884</name>
</gene>
<name>A0ABX8ELS9_9ACTN</name>
<organism evidence="1 2">
    <name type="scientific">Nocardioides aquaticus</name>
    <dbReference type="NCBI Taxonomy" id="160826"/>
    <lineage>
        <taxon>Bacteria</taxon>
        <taxon>Bacillati</taxon>
        <taxon>Actinomycetota</taxon>
        <taxon>Actinomycetes</taxon>
        <taxon>Propionibacteriales</taxon>
        <taxon>Nocardioidaceae</taxon>
        <taxon>Nocardioides</taxon>
    </lineage>
</organism>
<sequence>MDVIDLQPVVIEPFELRSPADLMAEVARLVDLTVGCAYAVLVLDPSGRQQVAEAAVLPIDSRLDRASEAERRQLKTYVEVLTDRWQHERTGTWPSPMRAKLVTVVVREGLCVWTPTEWAWAKFWRYGIRPVSAGEVVVVTEHGWCDLMTKHADHRPAAAPPVGHADPMPTDDLTSLTTQIRAEIGEDPGAWPGGYPQEIEACLIDAVLSIRARYGATADTGVRKRVRDYRTAEARGAVDDLSVLADKSEAALLAVTGHQKLSGGATKAAAIIAAARALKDVGVVKADDLTDRHDEAKRAYCSVKGLGWVTFEYFTMLAGHPGVKADTWVVRYVDRAVGRPVDTKTARTLVHEAAAELDHDASALDHAIWKYERTPR</sequence>
<reference evidence="1 2" key="1">
    <citation type="submission" date="2021-05" db="EMBL/GenBank/DDBJ databases">
        <title>Complete genome of Nocardioides aquaticus KCTC 9944T isolated from meromictic and hypersaline Ekho Lake, Antarctica.</title>
        <authorList>
            <person name="Hwang K."/>
            <person name="Kim K.M."/>
            <person name="Choe H."/>
        </authorList>
    </citation>
    <scope>NUCLEOTIDE SEQUENCE [LARGE SCALE GENOMIC DNA]</scope>
    <source>
        <strain evidence="1 2">KCTC 9944</strain>
    </source>
</reference>
<evidence type="ECO:0000313" key="1">
    <source>
        <dbReference type="EMBL" id="QVT81474.1"/>
    </source>
</evidence>